<keyword evidence="1" id="KW-0285">Flavoprotein</keyword>
<keyword evidence="6" id="KW-1185">Reference proteome</keyword>
<gene>
    <name evidence="5" type="ORF">DM02DRAFT_652429</name>
</gene>
<dbReference type="EMBL" id="KZ805329">
    <property type="protein sequence ID" value="PVI03658.1"/>
    <property type="molecule type" value="Genomic_DNA"/>
</dbReference>
<dbReference type="PANTHER" id="PTHR43476:SF3">
    <property type="entry name" value="FAD-BINDING MONOOXYGENASE"/>
    <property type="match status" value="1"/>
</dbReference>
<evidence type="ECO:0000256" key="1">
    <source>
        <dbReference type="ARBA" id="ARBA00022630"/>
    </source>
</evidence>
<dbReference type="STRING" id="97972.A0A2V1DZ80"/>
<dbReference type="PRINTS" id="PR00420">
    <property type="entry name" value="RNGMNOXGNASE"/>
</dbReference>
<keyword evidence="3" id="KW-0560">Oxidoreductase</keyword>
<dbReference type="Pfam" id="PF01494">
    <property type="entry name" value="FAD_binding_3"/>
    <property type="match status" value="1"/>
</dbReference>
<evidence type="ECO:0000259" key="4">
    <source>
        <dbReference type="Pfam" id="PF01494"/>
    </source>
</evidence>
<dbReference type="Gene3D" id="3.50.50.60">
    <property type="entry name" value="FAD/NAD(P)-binding domain"/>
    <property type="match status" value="2"/>
</dbReference>
<dbReference type="OrthoDB" id="2096480at2759"/>
<evidence type="ECO:0000313" key="6">
    <source>
        <dbReference type="Proteomes" id="UP000244855"/>
    </source>
</evidence>
<organism evidence="5 6">
    <name type="scientific">Periconia macrospinosa</name>
    <dbReference type="NCBI Taxonomy" id="97972"/>
    <lineage>
        <taxon>Eukaryota</taxon>
        <taxon>Fungi</taxon>
        <taxon>Dikarya</taxon>
        <taxon>Ascomycota</taxon>
        <taxon>Pezizomycotina</taxon>
        <taxon>Dothideomycetes</taxon>
        <taxon>Pleosporomycetidae</taxon>
        <taxon>Pleosporales</taxon>
        <taxon>Massarineae</taxon>
        <taxon>Periconiaceae</taxon>
        <taxon>Periconia</taxon>
    </lineage>
</organism>
<name>A0A2V1DZ80_9PLEO</name>
<dbReference type="InterPro" id="IPR002938">
    <property type="entry name" value="FAD-bd"/>
</dbReference>
<proteinExistence type="predicted"/>
<reference evidence="5 6" key="1">
    <citation type="journal article" date="2018" name="Sci. Rep.">
        <title>Comparative genomics provides insights into the lifestyle and reveals functional heterogeneity of dark septate endophytic fungi.</title>
        <authorList>
            <person name="Knapp D.G."/>
            <person name="Nemeth J.B."/>
            <person name="Barry K."/>
            <person name="Hainaut M."/>
            <person name="Henrissat B."/>
            <person name="Johnson J."/>
            <person name="Kuo A."/>
            <person name="Lim J.H.P."/>
            <person name="Lipzen A."/>
            <person name="Nolan M."/>
            <person name="Ohm R.A."/>
            <person name="Tamas L."/>
            <person name="Grigoriev I.V."/>
            <person name="Spatafora J.W."/>
            <person name="Nagy L.G."/>
            <person name="Kovacs G.M."/>
        </authorList>
    </citation>
    <scope>NUCLEOTIDE SEQUENCE [LARGE SCALE GENOMIC DNA]</scope>
    <source>
        <strain evidence="5 6">DSE2036</strain>
    </source>
</reference>
<dbReference type="InterPro" id="IPR036188">
    <property type="entry name" value="FAD/NAD-bd_sf"/>
</dbReference>
<dbReference type="SUPFAM" id="SSF51905">
    <property type="entry name" value="FAD/NAD(P)-binding domain"/>
    <property type="match status" value="1"/>
</dbReference>
<dbReference type="InterPro" id="IPR050631">
    <property type="entry name" value="PheA/TfdB_FAD_monoxygenase"/>
</dbReference>
<sequence>MPEETQVVIVGAGPAGLTLGLCLAQYHINSIILEKEAEIVTDPRGVYLTGDSIRILSTLGLGADIAKIGHVVEETNFHKSTFCSKPFYVVKTGSDAMSQTLPNGILQMQPRLESSLRQQIERSKYCTLRTESEVVSQVESNPPTIAYRCKDGSHKQIKAEWLVGADGKVGVVRKHFLEKSAGIKQIEGVYRYAGTWVAANLKIQLPTPKSHPNFSLWNLGYTPEQVYDLFWPKGWHFCSPPGKPTASGRFGPHEERLWRHEFRQEDWNESMDAVDLLWDHLVPMITRDRDEEGKHFGHSVQFPRDCIEIVRCRPFRFVHKVVNMWFANRTILIGDAAHVFPPFAGQGIGSGLRDAHQLAWRLALLLKDTSMSETASTALLEAWAQERRKSVDHAALMSLMNGKLCNNQPTFWMLWMLRLFSYLNEIPPLREYLNPLAINEREGFTLVENGFLVRQKRGGSRMAQIVIRSHQQGPMLSDQLLLPKVGLIRLLVITEGQYAKDYAEAKEALEAASPNPALISSNSILLFSNTEPKQNCGIEVFWPASDWQSVCGAREGYNPSSFIDRLGNGTKFALVRPDFFVFACAKDVSDLKGCLRALQSWFA</sequence>
<dbReference type="GO" id="GO:0004497">
    <property type="term" value="F:monooxygenase activity"/>
    <property type="evidence" value="ECO:0007669"/>
    <property type="project" value="UniProtKB-KW"/>
</dbReference>
<accession>A0A2V1DZ80</accession>
<keyword evidence="5" id="KW-0503">Monooxygenase</keyword>
<dbReference type="GO" id="GO:0071949">
    <property type="term" value="F:FAD binding"/>
    <property type="evidence" value="ECO:0007669"/>
    <property type="project" value="InterPro"/>
</dbReference>
<keyword evidence="2" id="KW-0274">FAD</keyword>
<protein>
    <submittedName>
        <fullName evidence="5">Monooxygenase-like protein</fullName>
    </submittedName>
</protein>
<dbReference type="PANTHER" id="PTHR43476">
    <property type="entry name" value="3-(3-HYDROXY-PHENYL)PROPIONATE/3-HYDROXYCINNAMIC ACID HYDROXYLASE"/>
    <property type="match status" value="1"/>
</dbReference>
<evidence type="ECO:0000256" key="2">
    <source>
        <dbReference type="ARBA" id="ARBA00022827"/>
    </source>
</evidence>
<evidence type="ECO:0000256" key="3">
    <source>
        <dbReference type="ARBA" id="ARBA00023002"/>
    </source>
</evidence>
<feature type="domain" description="FAD-binding" evidence="4">
    <location>
        <begin position="4"/>
        <end position="392"/>
    </location>
</feature>
<evidence type="ECO:0000313" key="5">
    <source>
        <dbReference type="EMBL" id="PVI03658.1"/>
    </source>
</evidence>
<dbReference type="AlphaFoldDB" id="A0A2V1DZ80"/>
<dbReference type="Proteomes" id="UP000244855">
    <property type="component" value="Unassembled WGS sequence"/>
</dbReference>